<feature type="compositionally biased region" description="Low complexity" evidence="1">
    <location>
        <begin position="94"/>
        <end position="107"/>
    </location>
</feature>
<evidence type="ECO:0000313" key="3">
    <source>
        <dbReference type="Proteomes" id="UP000241639"/>
    </source>
</evidence>
<dbReference type="EMBL" id="PZZP01000001">
    <property type="protein sequence ID" value="PTM57920.1"/>
    <property type="molecule type" value="Genomic_DNA"/>
</dbReference>
<feature type="region of interest" description="Disordered" evidence="1">
    <location>
        <begin position="31"/>
        <end position="65"/>
    </location>
</feature>
<keyword evidence="3" id="KW-1185">Reference proteome</keyword>
<feature type="region of interest" description="Disordered" evidence="1">
    <location>
        <begin position="85"/>
        <end position="128"/>
    </location>
</feature>
<protein>
    <submittedName>
        <fullName evidence="2">Uncharacterized protein</fullName>
    </submittedName>
</protein>
<gene>
    <name evidence="2" type="ORF">C8J48_0486</name>
</gene>
<name>A0A2T4Z7Q6_9BACL</name>
<comment type="caution">
    <text evidence="2">The sequence shown here is derived from an EMBL/GenBank/DDBJ whole genome shotgun (WGS) entry which is preliminary data.</text>
</comment>
<proteinExistence type="predicted"/>
<feature type="compositionally biased region" description="Polar residues" evidence="1">
    <location>
        <begin position="108"/>
        <end position="122"/>
    </location>
</feature>
<dbReference type="RefSeq" id="WP_107724786.1">
    <property type="nucleotide sequence ID" value="NZ_PZZP01000001.1"/>
</dbReference>
<feature type="compositionally biased region" description="Polar residues" evidence="1">
    <location>
        <begin position="42"/>
        <end position="65"/>
    </location>
</feature>
<evidence type="ECO:0000313" key="2">
    <source>
        <dbReference type="EMBL" id="PTM57920.1"/>
    </source>
</evidence>
<dbReference type="AlphaFoldDB" id="A0A2T4Z7Q6"/>
<dbReference type="Proteomes" id="UP000241639">
    <property type="component" value="Unassembled WGS sequence"/>
</dbReference>
<sequence length="128" mass="14320">MSQQKPDPKQMEQISRQLEDQLRKQVYEAINDFLNEDPLPNNAPTQAAQSGSTQPKQGQAEQMGNMFQSLANFITDAVRFSTNTMDQQKRKLLRQAQQQMQAQMNQNPANPGASNTPSSNGDPSKPSR</sequence>
<evidence type="ECO:0000256" key="1">
    <source>
        <dbReference type="SAM" id="MobiDB-lite"/>
    </source>
</evidence>
<reference evidence="2 3" key="1">
    <citation type="submission" date="2018-04" db="EMBL/GenBank/DDBJ databases">
        <title>Genomic Encyclopedia of Archaeal and Bacterial Type Strains, Phase II (KMG-II): from individual species to whole genera.</title>
        <authorList>
            <person name="Goeker M."/>
        </authorList>
    </citation>
    <scope>NUCLEOTIDE SEQUENCE [LARGE SCALE GENOMIC DNA]</scope>
    <source>
        <strain evidence="2 3">DSM 45169</strain>
    </source>
</reference>
<organism evidence="2 3">
    <name type="scientific">Desmospora activa DSM 45169</name>
    <dbReference type="NCBI Taxonomy" id="1121389"/>
    <lineage>
        <taxon>Bacteria</taxon>
        <taxon>Bacillati</taxon>
        <taxon>Bacillota</taxon>
        <taxon>Bacilli</taxon>
        <taxon>Bacillales</taxon>
        <taxon>Thermoactinomycetaceae</taxon>
        <taxon>Desmospora</taxon>
    </lineage>
</organism>
<dbReference type="OrthoDB" id="9948721at2"/>
<accession>A0A2T4Z7Q6</accession>